<name>A0A7S4RH34_9DINO</name>
<reference evidence="1" key="1">
    <citation type="submission" date="2021-01" db="EMBL/GenBank/DDBJ databases">
        <authorList>
            <person name="Corre E."/>
            <person name="Pelletier E."/>
            <person name="Niang G."/>
            <person name="Scheremetjew M."/>
            <person name="Finn R."/>
            <person name="Kale V."/>
            <person name="Holt S."/>
            <person name="Cochrane G."/>
            <person name="Meng A."/>
            <person name="Brown T."/>
            <person name="Cohen L."/>
        </authorList>
    </citation>
    <scope>NUCLEOTIDE SEQUENCE</scope>
    <source>
        <strain evidence="1">CCMP3105</strain>
    </source>
</reference>
<proteinExistence type="predicted"/>
<organism evidence="1">
    <name type="scientific">Alexandrium monilatum</name>
    <dbReference type="NCBI Taxonomy" id="311494"/>
    <lineage>
        <taxon>Eukaryota</taxon>
        <taxon>Sar</taxon>
        <taxon>Alveolata</taxon>
        <taxon>Dinophyceae</taxon>
        <taxon>Gonyaulacales</taxon>
        <taxon>Pyrocystaceae</taxon>
        <taxon>Alexandrium</taxon>
    </lineage>
</organism>
<protein>
    <submittedName>
        <fullName evidence="1">Uncharacterized protein</fullName>
    </submittedName>
</protein>
<gene>
    <name evidence="1" type="ORF">AMON00008_LOCUS35371</name>
</gene>
<evidence type="ECO:0000313" key="1">
    <source>
        <dbReference type="EMBL" id="CAE4614321.1"/>
    </source>
</evidence>
<sequence>MHTAAFFPLAEESQLPPVDFMKRHLGNIVSQDKIKAGLQAMLARAKDGFRAACRSTKSTPELVDAYTFKAQGDPMIIIYDKSGAAIARHHYTGPAVMLFFDEGGHLIHIDFVGVCDSLGRNRQAPSADYVGEHSRLHVQTGRWKFRDGCGKRVAEVSDREWDSEKQPHWRPSPKWLDAFSGGKTFVLHAYQPRVIEGPRFDHMWSMAAAPELYQLAFDRGAADEWMNAMLVLVGSAQLQGLKWDAEELLRYAVLYGMAMTRVGQHLPAPAYRFAPGRLTNAIWTRC</sequence>
<dbReference type="AlphaFoldDB" id="A0A7S4RH34"/>
<accession>A0A7S4RH34</accession>
<dbReference type="EMBL" id="HBNR01050564">
    <property type="protein sequence ID" value="CAE4614321.1"/>
    <property type="molecule type" value="Transcribed_RNA"/>
</dbReference>